<dbReference type="AlphaFoldDB" id="A0A9E4ZGA7"/>
<reference evidence="1" key="1">
    <citation type="journal article" date="2021" name="mSystems">
        <title>Bacteria and Archaea Synergistically Convert Glycine Betaine to Biogenic Methane in the Formosa Cold Seep of the South China Sea.</title>
        <authorList>
            <person name="Li L."/>
            <person name="Zhang W."/>
            <person name="Zhang S."/>
            <person name="Song L."/>
            <person name="Sun Q."/>
            <person name="Zhang H."/>
            <person name="Xiang H."/>
            <person name="Dong X."/>
        </authorList>
    </citation>
    <scope>NUCLEOTIDE SEQUENCE</scope>
    <source>
        <strain evidence="1">LLY</strain>
    </source>
</reference>
<organism evidence="1 2">
    <name type="scientific">Methanococcoides seepicolus</name>
    <dbReference type="NCBI Taxonomy" id="2828780"/>
    <lineage>
        <taxon>Archaea</taxon>
        <taxon>Methanobacteriati</taxon>
        <taxon>Methanobacteriota</taxon>
        <taxon>Stenosarchaea group</taxon>
        <taxon>Methanomicrobia</taxon>
        <taxon>Methanosarcinales</taxon>
        <taxon>Methanosarcinaceae</taxon>
        <taxon>Methanococcoides</taxon>
    </lineage>
</organism>
<evidence type="ECO:0000313" key="2">
    <source>
        <dbReference type="Proteomes" id="UP001056766"/>
    </source>
</evidence>
<reference evidence="1" key="2">
    <citation type="submission" date="2021-04" db="EMBL/GenBank/DDBJ databases">
        <authorList>
            <person name="Dong X."/>
        </authorList>
    </citation>
    <scope>NUCLEOTIDE SEQUENCE</scope>
    <source>
        <strain evidence="1">LLY</strain>
    </source>
</reference>
<dbReference type="Proteomes" id="UP001056766">
    <property type="component" value="Unassembled WGS sequence"/>
</dbReference>
<accession>A0A9E4ZGA7</accession>
<sequence>FLYENGREKQVGMHLRNKNIEDDAFDEDYSHRGECERVHKHIKWTVKFDIRGMKNSSKKLYSIMNFVAYQLLVATNLQNEVKETNSFANYV</sequence>
<evidence type="ECO:0000313" key="1">
    <source>
        <dbReference type="EMBL" id="MCM1987531.1"/>
    </source>
</evidence>
<gene>
    <name evidence="1" type="ORF">KDK67_11175</name>
</gene>
<dbReference type="EMBL" id="JAGSOI010000054">
    <property type="protein sequence ID" value="MCM1987531.1"/>
    <property type="molecule type" value="Genomic_DNA"/>
</dbReference>
<feature type="non-terminal residue" evidence="1">
    <location>
        <position position="1"/>
    </location>
</feature>
<name>A0A9E4ZGA7_9EURY</name>
<keyword evidence="2" id="KW-1185">Reference proteome</keyword>
<protein>
    <submittedName>
        <fullName evidence="1">ISNCY family transposase</fullName>
    </submittedName>
</protein>
<proteinExistence type="predicted"/>
<comment type="caution">
    <text evidence="1">The sequence shown here is derived from an EMBL/GenBank/DDBJ whole genome shotgun (WGS) entry which is preliminary data.</text>
</comment>